<feature type="domain" description="PDZ" evidence="9">
    <location>
        <begin position="358"/>
        <end position="450"/>
    </location>
</feature>
<dbReference type="InterPro" id="IPR001940">
    <property type="entry name" value="Peptidase_S1C"/>
</dbReference>
<keyword evidence="2" id="KW-0645">Protease</keyword>
<feature type="chain" id="PRO_5045049622" evidence="8">
    <location>
        <begin position="30"/>
        <end position="458"/>
    </location>
</feature>
<dbReference type="PROSITE" id="PS50106">
    <property type="entry name" value="PDZ"/>
    <property type="match status" value="2"/>
</dbReference>
<comment type="similarity">
    <text evidence="1">Belongs to the peptidase S1C family.</text>
</comment>
<dbReference type="PRINTS" id="PR00834">
    <property type="entry name" value="PROTEASES2C"/>
</dbReference>
<keyword evidence="3 8" id="KW-0732">Signal</keyword>
<gene>
    <name evidence="10" type="ORF">HGT73_00135</name>
</gene>
<feature type="signal peptide" evidence="8">
    <location>
        <begin position="1"/>
        <end position="29"/>
    </location>
</feature>
<dbReference type="EMBL" id="JABBFO010000001">
    <property type="protein sequence ID" value="MBT0725817.1"/>
    <property type="molecule type" value="Genomic_DNA"/>
</dbReference>
<dbReference type="InterPro" id="IPR009003">
    <property type="entry name" value="Peptidase_S1_PA"/>
</dbReference>
<keyword evidence="6" id="KW-0720">Serine protease</keyword>
<evidence type="ECO:0000313" key="11">
    <source>
        <dbReference type="Proteomes" id="UP000786875"/>
    </source>
</evidence>
<feature type="domain" description="PDZ" evidence="9">
    <location>
        <begin position="261"/>
        <end position="352"/>
    </location>
</feature>
<dbReference type="SMART" id="SM00228">
    <property type="entry name" value="PDZ"/>
    <property type="match status" value="2"/>
</dbReference>
<dbReference type="PANTHER" id="PTHR22939:SF101">
    <property type="entry name" value="PERIPLASMIC PH-DEPENDENT SERINE ENDOPROTEASE DEGQ"/>
    <property type="match status" value="1"/>
</dbReference>
<name>A0ABS5T0W8_9GAMM</name>
<dbReference type="Proteomes" id="UP000786875">
    <property type="component" value="Unassembled WGS sequence"/>
</dbReference>
<dbReference type="CDD" id="cd23084">
    <property type="entry name" value="cpPDZ2_DegP-like"/>
    <property type="match status" value="1"/>
</dbReference>
<comment type="caution">
    <text evidence="10">The sequence shown here is derived from an EMBL/GenBank/DDBJ whole genome shotgun (WGS) entry which is preliminary data.</text>
</comment>
<evidence type="ECO:0000256" key="5">
    <source>
        <dbReference type="ARBA" id="ARBA00022801"/>
    </source>
</evidence>
<proteinExistence type="inferred from homology"/>
<protein>
    <submittedName>
        <fullName evidence="10">Do family serine endopeptidase</fullName>
    </submittedName>
</protein>
<accession>A0ABS5T0W8</accession>
<evidence type="ECO:0000256" key="2">
    <source>
        <dbReference type="ARBA" id="ARBA00022670"/>
    </source>
</evidence>
<keyword evidence="5" id="KW-0378">Hydrolase</keyword>
<dbReference type="Pfam" id="PF13180">
    <property type="entry name" value="PDZ_2"/>
    <property type="match status" value="1"/>
</dbReference>
<dbReference type="Pfam" id="PF13365">
    <property type="entry name" value="Trypsin_2"/>
    <property type="match status" value="1"/>
</dbReference>
<dbReference type="InterPro" id="IPR011782">
    <property type="entry name" value="Pept_S1C_Do"/>
</dbReference>
<dbReference type="NCBIfam" id="TIGR02037">
    <property type="entry name" value="degP_htrA_DO"/>
    <property type="match status" value="1"/>
</dbReference>
<dbReference type="PANTHER" id="PTHR22939">
    <property type="entry name" value="SERINE PROTEASE FAMILY S1C HTRA-RELATED"/>
    <property type="match status" value="1"/>
</dbReference>
<dbReference type="InterPro" id="IPR036034">
    <property type="entry name" value="PDZ_sf"/>
</dbReference>
<dbReference type="InterPro" id="IPR001478">
    <property type="entry name" value="PDZ"/>
</dbReference>
<dbReference type="Gene3D" id="2.40.10.120">
    <property type="match status" value="1"/>
</dbReference>
<dbReference type="SUPFAM" id="SSF50494">
    <property type="entry name" value="Trypsin-like serine proteases"/>
    <property type="match status" value="1"/>
</dbReference>
<organism evidence="10 11">
    <name type="scientific">Rosenbergiella australiborealis</name>
    <dbReference type="NCBI Taxonomy" id="1544696"/>
    <lineage>
        <taxon>Bacteria</taxon>
        <taxon>Pseudomonadati</taxon>
        <taxon>Pseudomonadota</taxon>
        <taxon>Gammaproteobacteria</taxon>
        <taxon>Enterobacterales</taxon>
        <taxon>Erwiniaceae</taxon>
        <taxon>Rosenbergiella</taxon>
    </lineage>
</organism>
<dbReference type="SUPFAM" id="SSF50156">
    <property type="entry name" value="PDZ domain-like"/>
    <property type="match status" value="2"/>
</dbReference>
<keyword evidence="4" id="KW-0677">Repeat</keyword>
<feature type="region of interest" description="Disordered" evidence="7">
    <location>
        <begin position="64"/>
        <end position="86"/>
    </location>
</feature>
<evidence type="ECO:0000259" key="9">
    <source>
        <dbReference type="PROSITE" id="PS50106"/>
    </source>
</evidence>
<evidence type="ECO:0000256" key="7">
    <source>
        <dbReference type="SAM" id="MobiDB-lite"/>
    </source>
</evidence>
<evidence type="ECO:0000313" key="10">
    <source>
        <dbReference type="EMBL" id="MBT0725817.1"/>
    </source>
</evidence>
<reference evidence="10 11" key="1">
    <citation type="submission" date="2020-04" db="EMBL/GenBank/DDBJ databases">
        <title>Genome sequencing of Rosenbergiella species.</title>
        <authorList>
            <person name="Alvarez-Perez S."/>
            <person name="Lievens B."/>
        </authorList>
    </citation>
    <scope>NUCLEOTIDE SEQUENCE [LARGE SCALE GENOMIC DNA]</scope>
    <source>
        <strain evidence="10 11">CdVSA20.1</strain>
    </source>
</reference>
<sequence>MMRKNRTPLALAIALSMALGMAYLPASYANLPAQVGDQPLPSLAPMLAKTLPSVVSVQVSGTTTANQDTQIPDPLKPFLGQNPQAQQPTPFQGLGSGVIIDAKNGYILTNNHVINGADKITVQLADGNEYPARLVGHDSQTDIALLQVKNAKNLVQINVADSDAIQVGDFAVAIGNPYGLGQTATSGIISALGRSGLNIEGLENFIQTDAAINRGNSGGALVNLKGQLIGINTAILAASGGNIGIGFAIPSNMAMNLAQQLIKNGKVTRGQLGLKGTEMSSDMAKAFHVDVQRGAFVAEVLPNSAAAKAGIKAGDIITGLNGKPISSFAELRVKVSTSAPGDKVTLTLLRDGKTINAEVTLEQSTPSAAPTTIDLPALQGAQFSDGTTLDKAKGVKVDSVTPSSPAQQIGLHTGDVITAINRQRVESLDAMNKILATKPPVIAMSVIRGKDNLFLLLR</sequence>
<keyword evidence="11" id="KW-1185">Reference proteome</keyword>
<evidence type="ECO:0000256" key="8">
    <source>
        <dbReference type="SAM" id="SignalP"/>
    </source>
</evidence>
<evidence type="ECO:0000256" key="3">
    <source>
        <dbReference type="ARBA" id="ARBA00022729"/>
    </source>
</evidence>
<evidence type="ECO:0000256" key="1">
    <source>
        <dbReference type="ARBA" id="ARBA00010541"/>
    </source>
</evidence>
<dbReference type="Gene3D" id="2.30.42.10">
    <property type="match status" value="2"/>
</dbReference>
<dbReference type="Pfam" id="PF00595">
    <property type="entry name" value="PDZ"/>
    <property type="match status" value="1"/>
</dbReference>
<evidence type="ECO:0000256" key="4">
    <source>
        <dbReference type="ARBA" id="ARBA00022737"/>
    </source>
</evidence>
<evidence type="ECO:0000256" key="6">
    <source>
        <dbReference type="ARBA" id="ARBA00022825"/>
    </source>
</evidence>